<feature type="coiled-coil region" evidence="2">
    <location>
        <begin position="1018"/>
        <end position="1068"/>
    </location>
</feature>
<sequence>MEDDGEWFRFDTPHRRSVQSSTEEREHILETEASIIEFSPGQIVVMGSDSSMRGAVVEVLPDQPENRVKVFLEGRVQTFYASQLRTEEERDEVQFISNDQFHAYLTALQIRHPSLSTLYSLNAARVDFIPYQFRPVLRFIRSDRPRLLIADGVGVGKTIEAGLILRELQARRDIRSVLIICPRPLVTERKWESEMKRFEERFIPLNGPTLRYCINELDLEGVWPDQHQKVILPYSLFDDALLYGSGTEGKRRSRKGLLDLDPPPRFDLVIVDEAHRIRNQETSAHKAVRFFCDHAEAAVFLTATPIQLGSHDLFVLLNTLRPDLILDQESFEHMAEPNPFINQAVNHARAQEQDWTARAAEALEQAASTSWGRAILLRNPEFNQIRERVSAWGDSGQQGIKSGIAAQKLLREAPPTWNASAAQSSADDDERIQLITDIEALHTFSGIINRTRRRDIGEFTIRKPETVAVEFTEGQKRLHDDLLQVQAEIFSRLHSDISIKFLMTTIRRQAASCLFGLAPFLEDILNRHIDELEWTEADNTAPVLRSDAVVSIQLKIQDVLEQARALDPYDPKYERLLNVIRDKQNLSNNKVMLFSSFRHTLHYLYERLKADGLRVGMLHGGTPDEERLALRNRFTMPREDSNTLDILLFSEIGCEGLDYQFCDCIVNYDLPWNPMRVEQRIGRIDRVGQKSETVAIVNLITPGTVDADIYERCLVRIGVFESALGGSEEILGDITREIRNIAENYTLSEEERGAKLQQLADNKIRLVQEQAALEQKQMELFGIRLPEDRMKREIEDASSFWLTSASIHRLVALYLQQACGRDQEFILGERPLKTLRLSQEARTILLRDLQTLPRQDAIAYREWEKWLKGADQHLAMTFESDCATEHPEAAFVMPLHPLVKQAAAALLSDMGRKAVAKLKVQASEVPAGLYEFVIYQWQFHGIREDLALKPIASSDAVTPHLNRLLEKAVDVAPDEQGDGAPPVWDELEAQHYQLWSAARAEHQQRTQELAAYRRESLSTSHKARLGLLNEQLEQANNEKIRRMRRSQIDSAEADYARRIQELDRAIERADVVHEPVAYGVLIIEEEW</sequence>
<dbReference type="EMBL" id="VXMH01000096">
    <property type="protein sequence ID" value="MYC96785.1"/>
    <property type="molecule type" value="Genomic_DNA"/>
</dbReference>
<dbReference type="InterPro" id="IPR001650">
    <property type="entry name" value="Helicase_C-like"/>
</dbReference>
<dbReference type="AlphaFoldDB" id="A0A6B1DBY1"/>
<feature type="domain" description="Helicase C-terminal" evidence="4">
    <location>
        <begin position="572"/>
        <end position="735"/>
    </location>
</feature>
<dbReference type="PANTHER" id="PTHR10799">
    <property type="entry name" value="SNF2/RAD54 HELICASE FAMILY"/>
    <property type="match status" value="1"/>
</dbReference>
<evidence type="ECO:0000259" key="4">
    <source>
        <dbReference type="PROSITE" id="PS51194"/>
    </source>
</evidence>
<dbReference type="GO" id="GO:0004386">
    <property type="term" value="F:helicase activity"/>
    <property type="evidence" value="ECO:0007669"/>
    <property type="project" value="UniProtKB-KW"/>
</dbReference>
<feature type="domain" description="Helicase ATP-binding" evidence="3">
    <location>
        <begin position="138"/>
        <end position="323"/>
    </location>
</feature>
<reference evidence="5" key="1">
    <citation type="submission" date="2019-09" db="EMBL/GenBank/DDBJ databases">
        <title>Characterisation of the sponge microbiome using genome-centric metagenomics.</title>
        <authorList>
            <person name="Engelberts J.P."/>
            <person name="Robbins S.J."/>
            <person name="De Goeij J.M."/>
            <person name="Aranda M."/>
            <person name="Bell S.C."/>
            <person name="Webster N.S."/>
        </authorList>
    </citation>
    <scope>NUCLEOTIDE SEQUENCE</scope>
    <source>
        <strain evidence="5">SB0661_bin_32</strain>
    </source>
</reference>
<dbReference type="SUPFAM" id="SSF52540">
    <property type="entry name" value="P-loop containing nucleoside triphosphate hydrolases"/>
    <property type="match status" value="2"/>
</dbReference>
<dbReference type="InterPro" id="IPR014001">
    <property type="entry name" value="Helicase_ATP-bd"/>
</dbReference>
<keyword evidence="5" id="KW-0547">Nucleotide-binding</keyword>
<accession>A0A6B1DBY1</accession>
<keyword evidence="5" id="KW-0067">ATP-binding</keyword>
<protein>
    <submittedName>
        <fullName evidence="5">DEAD/DEAH box helicase</fullName>
    </submittedName>
</protein>
<name>A0A6B1DBY1_9CHLR</name>
<dbReference type="Pfam" id="PF00176">
    <property type="entry name" value="SNF2-rel_dom"/>
    <property type="match status" value="1"/>
</dbReference>
<keyword evidence="2" id="KW-0175">Coiled coil</keyword>
<dbReference type="SMART" id="SM00490">
    <property type="entry name" value="HELICc"/>
    <property type="match status" value="1"/>
</dbReference>
<evidence type="ECO:0000256" key="1">
    <source>
        <dbReference type="ARBA" id="ARBA00022801"/>
    </source>
</evidence>
<dbReference type="Pfam" id="PF00271">
    <property type="entry name" value="Helicase_C"/>
    <property type="match status" value="1"/>
</dbReference>
<evidence type="ECO:0000313" key="5">
    <source>
        <dbReference type="EMBL" id="MYC96785.1"/>
    </source>
</evidence>
<keyword evidence="1" id="KW-0378">Hydrolase</keyword>
<dbReference type="Gene3D" id="3.40.50.10810">
    <property type="entry name" value="Tandem AAA-ATPase domain"/>
    <property type="match status" value="1"/>
</dbReference>
<evidence type="ECO:0000259" key="3">
    <source>
        <dbReference type="PROSITE" id="PS51192"/>
    </source>
</evidence>
<dbReference type="GO" id="GO:0005524">
    <property type="term" value="F:ATP binding"/>
    <property type="evidence" value="ECO:0007669"/>
    <property type="project" value="InterPro"/>
</dbReference>
<dbReference type="GO" id="GO:0016787">
    <property type="term" value="F:hydrolase activity"/>
    <property type="evidence" value="ECO:0007669"/>
    <property type="project" value="UniProtKB-KW"/>
</dbReference>
<dbReference type="InterPro" id="IPR027417">
    <property type="entry name" value="P-loop_NTPase"/>
</dbReference>
<dbReference type="InterPro" id="IPR049730">
    <property type="entry name" value="SNF2/RAD54-like_C"/>
</dbReference>
<dbReference type="InterPro" id="IPR038718">
    <property type="entry name" value="SNF2-like_sf"/>
</dbReference>
<organism evidence="5">
    <name type="scientific">Caldilineaceae bacterium SB0661_bin_32</name>
    <dbReference type="NCBI Taxonomy" id="2605255"/>
    <lineage>
        <taxon>Bacteria</taxon>
        <taxon>Bacillati</taxon>
        <taxon>Chloroflexota</taxon>
        <taxon>Caldilineae</taxon>
        <taxon>Caldilineales</taxon>
        <taxon>Caldilineaceae</taxon>
    </lineage>
</organism>
<proteinExistence type="predicted"/>
<dbReference type="InterPro" id="IPR000330">
    <property type="entry name" value="SNF2_N"/>
</dbReference>
<evidence type="ECO:0000256" key="2">
    <source>
        <dbReference type="SAM" id="Coils"/>
    </source>
</evidence>
<dbReference type="CDD" id="cd18793">
    <property type="entry name" value="SF2_C_SNF"/>
    <property type="match status" value="1"/>
</dbReference>
<keyword evidence="5" id="KW-0347">Helicase</keyword>
<gene>
    <name evidence="5" type="ORF">F4X14_17605</name>
</gene>
<dbReference type="PROSITE" id="PS51192">
    <property type="entry name" value="HELICASE_ATP_BIND_1"/>
    <property type="match status" value="1"/>
</dbReference>
<dbReference type="PROSITE" id="PS51194">
    <property type="entry name" value="HELICASE_CTER"/>
    <property type="match status" value="1"/>
</dbReference>
<dbReference type="SMART" id="SM00487">
    <property type="entry name" value="DEXDc"/>
    <property type="match status" value="1"/>
</dbReference>
<comment type="caution">
    <text evidence="5">The sequence shown here is derived from an EMBL/GenBank/DDBJ whole genome shotgun (WGS) entry which is preliminary data.</text>
</comment>
<dbReference type="Gene3D" id="3.40.50.300">
    <property type="entry name" value="P-loop containing nucleotide triphosphate hydrolases"/>
    <property type="match status" value="1"/>
</dbReference>